<evidence type="ECO:0000256" key="4">
    <source>
        <dbReference type="ARBA" id="ARBA00023277"/>
    </source>
</evidence>
<dbReference type="GO" id="GO:0004553">
    <property type="term" value="F:hydrolase activity, hydrolyzing O-glycosyl compounds"/>
    <property type="evidence" value="ECO:0007669"/>
    <property type="project" value="InterPro"/>
</dbReference>
<name>A0A2I9CVX1_9DEIO</name>
<dbReference type="Gene3D" id="2.115.10.20">
    <property type="entry name" value="Glycosyl hydrolase domain, family 43"/>
    <property type="match status" value="1"/>
</dbReference>
<evidence type="ECO:0000256" key="6">
    <source>
        <dbReference type="PIRSR" id="PIRSR606710-2"/>
    </source>
</evidence>
<dbReference type="EMBL" id="BFAG01000007">
    <property type="protein sequence ID" value="GBF06119.1"/>
    <property type="molecule type" value="Genomic_DNA"/>
</dbReference>
<evidence type="ECO:0000256" key="7">
    <source>
        <dbReference type="RuleBase" id="RU361187"/>
    </source>
</evidence>
<dbReference type="InterPro" id="IPR052176">
    <property type="entry name" value="Glycosyl_Hydrlase_43_Enz"/>
</dbReference>
<keyword evidence="2" id="KW-0624">Polysaccharide degradation</keyword>
<evidence type="ECO:0000256" key="5">
    <source>
        <dbReference type="ARBA" id="ARBA00023295"/>
    </source>
</evidence>
<dbReference type="PANTHER" id="PTHR43772">
    <property type="entry name" value="ENDO-1,4-BETA-XYLANASE"/>
    <property type="match status" value="1"/>
</dbReference>
<dbReference type="InterPro" id="IPR006710">
    <property type="entry name" value="Glyco_hydro_43"/>
</dbReference>
<organism evidence="8 9">
    <name type="scientific">Deinococcus aerius</name>
    <dbReference type="NCBI Taxonomy" id="200253"/>
    <lineage>
        <taxon>Bacteria</taxon>
        <taxon>Thermotogati</taxon>
        <taxon>Deinococcota</taxon>
        <taxon>Deinococci</taxon>
        <taxon>Deinococcales</taxon>
        <taxon>Deinococcaceae</taxon>
        <taxon>Deinococcus</taxon>
    </lineage>
</organism>
<accession>A0A2I9CVX1</accession>
<dbReference type="GO" id="GO:0045493">
    <property type="term" value="P:xylan catabolic process"/>
    <property type="evidence" value="ECO:0007669"/>
    <property type="project" value="UniProtKB-KW"/>
</dbReference>
<dbReference type="RefSeq" id="WP_103129516.1">
    <property type="nucleotide sequence ID" value="NZ_BFAG01000007.1"/>
</dbReference>
<keyword evidence="9" id="KW-1185">Reference proteome</keyword>
<protein>
    <submittedName>
        <fullName evidence="8">Glycoside hydrolase family protein</fullName>
    </submittedName>
</protein>
<keyword evidence="5 7" id="KW-0326">Glycosidase</keyword>
<evidence type="ECO:0000256" key="3">
    <source>
        <dbReference type="ARBA" id="ARBA00022801"/>
    </source>
</evidence>
<dbReference type="OrthoDB" id="273314at2"/>
<dbReference type="CDD" id="cd08999">
    <property type="entry name" value="GH43_ABN-like"/>
    <property type="match status" value="1"/>
</dbReference>
<keyword evidence="4" id="KW-0119">Carbohydrate metabolism</keyword>
<dbReference type="SUPFAM" id="SSF75005">
    <property type="entry name" value="Arabinanase/levansucrase/invertase"/>
    <property type="match status" value="1"/>
</dbReference>
<dbReference type="Pfam" id="PF04616">
    <property type="entry name" value="Glyco_hydro_43"/>
    <property type="match status" value="1"/>
</dbReference>
<dbReference type="Proteomes" id="UP000236569">
    <property type="component" value="Unassembled WGS sequence"/>
</dbReference>
<evidence type="ECO:0000256" key="1">
    <source>
        <dbReference type="ARBA" id="ARBA00009865"/>
    </source>
</evidence>
<keyword evidence="2" id="KW-0858">Xylan degradation</keyword>
<evidence type="ECO:0000256" key="2">
    <source>
        <dbReference type="ARBA" id="ARBA00022651"/>
    </source>
</evidence>
<feature type="site" description="Important for catalytic activity, responsible for pKa modulation of the active site Glu and correct orientation of both the proton donor and substrate" evidence="6">
    <location>
        <position position="133"/>
    </location>
</feature>
<dbReference type="PANTHER" id="PTHR43772:SF2">
    <property type="entry name" value="PUTATIVE (AFU_ORTHOLOGUE AFUA_2G04480)-RELATED"/>
    <property type="match status" value="1"/>
</dbReference>
<comment type="similarity">
    <text evidence="1 7">Belongs to the glycosyl hydrolase 43 family.</text>
</comment>
<evidence type="ECO:0000313" key="8">
    <source>
        <dbReference type="EMBL" id="GBF06119.1"/>
    </source>
</evidence>
<reference evidence="9" key="1">
    <citation type="submission" date="2018-01" db="EMBL/GenBank/DDBJ databases">
        <title>Draft Genome Sequence of the Radioresistant Bacterium Deinococcus aerius TR0125, Isolated from the Higher Atmosphere above Japan.</title>
        <authorList>
            <person name="Satoh K."/>
            <person name="Arai H."/>
            <person name="Sanzen T."/>
            <person name="Kawaguchi Y."/>
            <person name="Hayashi H."/>
            <person name="Yokobori S."/>
            <person name="Yamagishi A."/>
            <person name="Oono Y."/>
            <person name="Narumi I."/>
        </authorList>
    </citation>
    <scope>NUCLEOTIDE SEQUENCE [LARGE SCALE GENOMIC DNA]</scope>
    <source>
        <strain evidence="9">TR0125</strain>
    </source>
</reference>
<dbReference type="AlphaFoldDB" id="A0A2I9CVX1"/>
<gene>
    <name evidence="8" type="ORF">DAERI_070117</name>
</gene>
<dbReference type="InterPro" id="IPR023296">
    <property type="entry name" value="Glyco_hydro_beta-prop_sf"/>
</dbReference>
<evidence type="ECO:0000313" key="9">
    <source>
        <dbReference type="Proteomes" id="UP000236569"/>
    </source>
</evidence>
<comment type="caution">
    <text evidence="8">The sequence shown here is derived from an EMBL/GenBank/DDBJ whole genome shotgun (WGS) entry which is preliminary data.</text>
</comment>
<sequence>MNTSWPVPAAPRPLVPHAEDLPDPTVLPVPGGYFIYATNNPAAHVPVVFSPDLENFALLGDALPHLPGWARPGFTWAPEVIAVEGGYRLYFTARLRGTRRQVIGVATSASPVGPFVAAPRPLITMLDLGGAIDPDVLIAPDGKRYLYWKNDGNAAHQATHLWGAPLSEDGLSLAAGPVWLLTASEPWERELVEAPQVIEEGGTFHLLYSCADFGDESYAIGHACGESPLGPFWKTSAAPLLASHGTLAGPGHSHAFRDERGQWRLAYHAWQAGAVGYPHGRRSLQLSALHLEGRLARVG</sequence>
<proteinExistence type="inferred from homology"/>
<keyword evidence="3 7" id="KW-0378">Hydrolase</keyword>